<evidence type="ECO:0000256" key="6">
    <source>
        <dbReference type="SAM" id="Coils"/>
    </source>
</evidence>
<keyword evidence="8" id="KW-0812">Transmembrane</keyword>
<gene>
    <name evidence="10" type="ORF">GTK09_26005</name>
</gene>
<dbReference type="EMBL" id="JAAAMG010000042">
    <property type="protein sequence ID" value="NDW07860.1"/>
    <property type="molecule type" value="Genomic_DNA"/>
</dbReference>
<dbReference type="Gene3D" id="3.30.479.30">
    <property type="entry name" value="Band 7 domain"/>
    <property type="match status" value="1"/>
</dbReference>
<dbReference type="InterPro" id="IPR001107">
    <property type="entry name" value="Band_7"/>
</dbReference>
<dbReference type="InterPro" id="IPR036013">
    <property type="entry name" value="Band_7/SPFH_dom_sf"/>
</dbReference>
<dbReference type="PANTHER" id="PTHR13806:SF31">
    <property type="entry name" value="FLOTILLIN-LIKE PROTEIN 1-RELATED"/>
    <property type="match status" value="1"/>
</dbReference>
<keyword evidence="4" id="KW-1003">Cell membrane</keyword>
<dbReference type="SMART" id="SM00244">
    <property type="entry name" value="PHB"/>
    <property type="match status" value="1"/>
</dbReference>
<accession>A0A6N9T9A0</accession>
<dbReference type="InterPro" id="IPR027705">
    <property type="entry name" value="Flotillin_fam"/>
</dbReference>
<protein>
    <submittedName>
        <fullName evidence="10">Flotillin family protein</fullName>
    </submittedName>
</protein>
<organism evidence="10 11">
    <name type="scientific">Jiella pacifica</name>
    <dbReference type="NCBI Taxonomy" id="2696469"/>
    <lineage>
        <taxon>Bacteria</taxon>
        <taxon>Pseudomonadati</taxon>
        <taxon>Pseudomonadota</taxon>
        <taxon>Alphaproteobacteria</taxon>
        <taxon>Hyphomicrobiales</taxon>
        <taxon>Aurantimonadaceae</taxon>
        <taxon>Jiella</taxon>
    </lineage>
</organism>
<feature type="transmembrane region" description="Helical" evidence="8">
    <location>
        <begin position="12"/>
        <end position="33"/>
    </location>
</feature>
<evidence type="ECO:0000256" key="3">
    <source>
        <dbReference type="ARBA" id="ARBA00007161"/>
    </source>
</evidence>
<comment type="caution">
    <text evidence="10">The sequence shown here is derived from an EMBL/GenBank/DDBJ whole genome shotgun (WGS) entry which is preliminary data.</text>
</comment>
<sequence>MPEGATAVNETLILVGAVVAAIVAVLLIFARLYRRSSKEVSYVRTGLGGQKVIMNGGALVMPVLHEVIPVNMNTLRLEVRRADEAALITRDRMRVDVVAEFYVRAQPTAESIANAAQTLGRRTMEPESLKDLIEGKFVDALRSVAAEMAMEELHERRIDFVQRVQNAVSEDLLKNGLELETVSLTGLDQTRRDYFNPDNAFDAEGLTKLTQEIEERRKKRNDIEQDTQVAIARKNLEAEQMQLEITRDQEYFRLEQQREIAVRRAGQEALISTEKAQREREAREAQIHSEQEVRRREIAQKQALEAAEIERRKTIELTEQDREIAIADRSRARSEAQADADAARAIAVRAAEQVETVREVEAAERRKQVELVQARQAAERQAISVRVGAEAEREAAEDQAEAQRQIARGEADRARILAEAEADAVRQKAEADEVRFRVEAEGARALNEAANMLSAEQIAMQVRLRLIEEMPKIIAESVRPMERIDQIKILQVDGLTGAAGGGSGGNGDDGASMSDRMVNSALRYRGQAPLVDALLKELDLDGGLGNLGRNAGRMAGGGGDGDAPAGQGGANGRGSETGETAKG</sequence>
<dbReference type="PANTHER" id="PTHR13806">
    <property type="entry name" value="FLOTILLIN-RELATED"/>
    <property type="match status" value="1"/>
</dbReference>
<comment type="subcellular location">
    <subcellularLocation>
        <location evidence="2">Cell membrane</location>
    </subcellularLocation>
    <subcellularLocation>
        <location evidence="1">Membrane</location>
        <topology evidence="1">Single-pass membrane protein</topology>
    </subcellularLocation>
</comment>
<dbReference type="Pfam" id="PF15975">
    <property type="entry name" value="Flot"/>
    <property type="match status" value="1"/>
</dbReference>
<keyword evidence="6" id="KW-0175">Coiled coil</keyword>
<dbReference type="Proteomes" id="UP000469011">
    <property type="component" value="Unassembled WGS sequence"/>
</dbReference>
<feature type="coiled-coil region" evidence="6">
    <location>
        <begin position="386"/>
        <end position="437"/>
    </location>
</feature>
<feature type="coiled-coil region" evidence="6">
    <location>
        <begin position="206"/>
        <end position="249"/>
    </location>
</feature>
<dbReference type="InterPro" id="IPR031905">
    <property type="entry name" value="Flotillin_C"/>
</dbReference>
<comment type="similarity">
    <text evidence="3">Belongs to the band 7/mec-2 family. Flotillin subfamily.</text>
</comment>
<feature type="region of interest" description="Disordered" evidence="7">
    <location>
        <begin position="546"/>
        <end position="583"/>
    </location>
</feature>
<evidence type="ECO:0000256" key="4">
    <source>
        <dbReference type="ARBA" id="ARBA00022475"/>
    </source>
</evidence>
<evidence type="ECO:0000256" key="7">
    <source>
        <dbReference type="SAM" id="MobiDB-lite"/>
    </source>
</evidence>
<dbReference type="SUPFAM" id="SSF117892">
    <property type="entry name" value="Band 7/SPFH domain"/>
    <property type="match status" value="1"/>
</dbReference>
<name>A0A6N9T9A0_9HYPH</name>
<keyword evidence="5 8" id="KW-0472">Membrane</keyword>
<keyword evidence="8" id="KW-1133">Transmembrane helix</keyword>
<feature type="domain" description="Band 7" evidence="9">
    <location>
        <begin position="30"/>
        <end position="199"/>
    </location>
</feature>
<proteinExistence type="inferred from homology"/>
<evidence type="ECO:0000256" key="5">
    <source>
        <dbReference type="ARBA" id="ARBA00023136"/>
    </source>
</evidence>
<reference evidence="10 11" key="1">
    <citation type="submission" date="2020-01" db="EMBL/GenBank/DDBJ databases">
        <title>Jiella pacifica sp. nov.</title>
        <authorList>
            <person name="Xue Z."/>
            <person name="Zhu S."/>
            <person name="Chen J."/>
            <person name="Yang J."/>
        </authorList>
    </citation>
    <scope>NUCLEOTIDE SEQUENCE [LARGE SCALE GENOMIC DNA]</scope>
    <source>
        <strain evidence="10 11">40Bstr34</strain>
    </source>
</reference>
<dbReference type="AlphaFoldDB" id="A0A6N9T9A0"/>
<dbReference type="GO" id="GO:0005886">
    <property type="term" value="C:plasma membrane"/>
    <property type="evidence" value="ECO:0007669"/>
    <property type="project" value="UniProtKB-SubCell"/>
</dbReference>
<feature type="compositionally biased region" description="Gly residues" evidence="7">
    <location>
        <begin position="554"/>
        <end position="572"/>
    </location>
</feature>
<evidence type="ECO:0000259" key="9">
    <source>
        <dbReference type="SMART" id="SM00244"/>
    </source>
</evidence>
<dbReference type="CDD" id="cd03399">
    <property type="entry name" value="SPFH_flotillin"/>
    <property type="match status" value="1"/>
</dbReference>
<evidence type="ECO:0000313" key="10">
    <source>
        <dbReference type="EMBL" id="NDW07860.1"/>
    </source>
</evidence>
<evidence type="ECO:0000256" key="8">
    <source>
        <dbReference type="SAM" id="Phobius"/>
    </source>
</evidence>
<evidence type="ECO:0000313" key="11">
    <source>
        <dbReference type="Proteomes" id="UP000469011"/>
    </source>
</evidence>
<evidence type="ECO:0000256" key="2">
    <source>
        <dbReference type="ARBA" id="ARBA00004236"/>
    </source>
</evidence>
<keyword evidence="11" id="KW-1185">Reference proteome</keyword>
<evidence type="ECO:0000256" key="1">
    <source>
        <dbReference type="ARBA" id="ARBA00004167"/>
    </source>
</evidence>
<dbReference type="Pfam" id="PF01145">
    <property type="entry name" value="Band_7"/>
    <property type="match status" value="1"/>
</dbReference>